<keyword evidence="2" id="KW-0677">Repeat</keyword>
<dbReference type="Pfam" id="PF24883">
    <property type="entry name" value="NPHP3_N"/>
    <property type="match status" value="1"/>
</dbReference>
<feature type="repeat" description="WD" evidence="3">
    <location>
        <begin position="1082"/>
        <end position="1123"/>
    </location>
</feature>
<evidence type="ECO:0000259" key="4">
    <source>
        <dbReference type="Pfam" id="PF24883"/>
    </source>
</evidence>
<feature type="repeat" description="WD" evidence="3">
    <location>
        <begin position="1442"/>
        <end position="1463"/>
    </location>
</feature>
<dbReference type="Proteomes" id="UP000663850">
    <property type="component" value="Unassembled WGS sequence"/>
</dbReference>
<dbReference type="PROSITE" id="PS00678">
    <property type="entry name" value="WD_REPEATS_1"/>
    <property type="match status" value="5"/>
</dbReference>
<reference evidence="5" key="1">
    <citation type="submission" date="2021-01" db="EMBL/GenBank/DDBJ databases">
        <authorList>
            <person name="Kaushik A."/>
        </authorList>
    </citation>
    <scope>NUCLEOTIDE SEQUENCE</scope>
    <source>
        <strain evidence="5">Type strain: AG8-Rh-89/</strain>
    </source>
</reference>
<feature type="domain" description="Nephrocystin 3-like N-terminal" evidence="4">
    <location>
        <begin position="319"/>
        <end position="477"/>
    </location>
</feature>
<feature type="repeat" description="WD" evidence="3">
    <location>
        <begin position="909"/>
        <end position="950"/>
    </location>
</feature>
<keyword evidence="1 3" id="KW-0853">WD repeat</keyword>
<dbReference type="EMBL" id="CAJMWZ010003936">
    <property type="protein sequence ID" value="CAE6481237.1"/>
    <property type="molecule type" value="Genomic_DNA"/>
</dbReference>
<dbReference type="InterPro" id="IPR001680">
    <property type="entry name" value="WD40_rpt"/>
</dbReference>
<dbReference type="InterPro" id="IPR015943">
    <property type="entry name" value="WD40/YVTN_repeat-like_dom_sf"/>
</dbReference>
<feature type="repeat" description="WD" evidence="3">
    <location>
        <begin position="1522"/>
        <end position="1563"/>
    </location>
</feature>
<feature type="repeat" description="WD" evidence="3">
    <location>
        <begin position="865"/>
        <end position="899"/>
    </location>
</feature>
<dbReference type="SUPFAM" id="SSF50960">
    <property type="entry name" value="TolB, C-terminal domain"/>
    <property type="match status" value="1"/>
</dbReference>
<dbReference type="CDD" id="cd00200">
    <property type="entry name" value="WD40"/>
    <property type="match status" value="2"/>
</dbReference>
<feature type="repeat" description="WD" evidence="3">
    <location>
        <begin position="952"/>
        <end position="993"/>
    </location>
</feature>
<dbReference type="InterPro" id="IPR056884">
    <property type="entry name" value="NPHP3-like_N"/>
</dbReference>
<dbReference type="InterPro" id="IPR020472">
    <property type="entry name" value="WD40_PAC1"/>
</dbReference>
<dbReference type="Gene3D" id="2.130.10.10">
    <property type="entry name" value="YVTN repeat-like/Quinoprotein amine dehydrogenase"/>
    <property type="match status" value="5"/>
</dbReference>
<dbReference type="PROSITE" id="PS50294">
    <property type="entry name" value="WD_REPEATS_REGION"/>
    <property type="match status" value="10"/>
</dbReference>
<accession>A0A8H3CFV0</accession>
<proteinExistence type="predicted"/>
<dbReference type="InterPro" id="IPR019775">
    <property type="entry name" value="WD40_repeat_CS"/>
</dbReference>
<dbReference type="InterPro" id="IPR027417">
    <property type="entry name" value="P-loop_NTPase"/>
</dbReference>
<feature type="repeat" description="WD" evidence="3">
    <location>
        <begin position="1192"/>
        <end position="1233"/>
    </location>
</feature>
<dbReference type="InterPro" id="IPR036322">
    <property type="entry name" value="WD40_repeat_dom_sf"/>
</dbReference>
<feature type="repeat" description="WD" evidence="3">
    <location>
        <begin position="1345"/>
        <end position="1386"/>
    </location>
</feature>
<feature type="repeat" description="WD" evidence="3">
    <location>
        <begin position="1039"/>
        <end position="1080"/>
    </location>
</feature>
<dbReference type="SUPFAM" id="SSF50978">
    <property type="entry name" value="WD40 repeat-like"/>
    <property type="match status" value="2"/>
</dbReference>
<dbReference type="PANTHER" id="PTHR19848:SF8">
    <property type="entry name" value="F-BOX AND WD REPEAT DOMAIN CONTAINING 7"/>
    <property type="match status" value="1"/>
</dbReference>
<dbReference type="PANTHER" id="PTHR19848">
    <property type="entry name" value="WD40 REPEAT PROTEIN"/>
    <property type="match status" value="1"/>
</dbReference>
<organism evidence="5 6">
    <name type="scientific">Rhizoctonia solani</name>
    <dbReference type="NCBI Taxonomy" id="456999"/>
    <lineage>
        <taxon>Eukaryota</taxon>
        <taxon>Fungi</taxon>
        <taxon>Dikarya</taxon>
        <taxon>Basidiomycota</taxon>
        <taxon>Agaricomycotina</taxon>
        <taxon>Agaricomycetes</taxon>
        <taxon>Cantharellales</taxon>
        <taxon>Ceratobasidiaceae</taxon>
        <taxon>Rhizoctonia</taxon>
    </lineage>
</organism>
<dbReference type="PROSITE" id="PS50082">
    <property type="entry name" value="WD_REPEATS_2"/>
    <property type="match status" value="12"/>
</dbReference>
<dbReference type="Pfam" id="PF00400">
    <property type="entry name" value="WD40"/>
    <property type="match status" value="11"/>
</dbReference>
<feature type="repeat" description="WD" evidence="3">
    <location>
        <begin position="1479"/>
        <end position="1514"/>
    </location>
</feature>
<name>A0A8H3CFV0_9AGAM</name>
<gene>
    <name evidence="5" type="ORF">RDB_LOCUS75164</name>
</gene>
<dbReference type="Gene3D" id="3.40.50.300">
    <property type="entry name" value="P-loop containing nucleotide triphosphate hydrolases"/>
    <property type="match status" value="1"/>
</dbReference>
<protein>
    <recommendedName>
        <fullName evidence="4">Nephrocystin 3-like N-terminal domain-containing protein</fullName>
    </recommendedName>
</protein>
<dbReference type="SUPFAM" id="SSF52540">
    <property type="entry name" value="P-loop containing nucleoside triphosphate hydrolases"/>
    <property type="match status" value="1"/>
</dbReference>
<evidence type="ECO:0000313" key="5">
    <source>
        <dbReference type="EMBL" id="CAE6481237.1"/>
    </source>
</evidence>
<dbReference type="SMART" id="SM00320">
    <property type="entry name" value="WD40"/>
    <property type="match status" value="14"/>
</dbReference>
<dbReference type="PRINTS" id="PR00320">
    <property type="entry name" value="GPROTEINBRPT"/>
</dbReference>
<sequence length="1655" mass="182793">MQSSLSKFSTPRRVRYRIAGIVLDPITSTHDIGLVLWIDGKIFRSLPKITKGNLLRWEESIICDAVPDSKILLEILEYQWWSHPLRLKTQDVLLSDAQKSSQLTIGIVTPKWTARIQFLSEEEAKLSREKVLENLKQLDNSSSSPKPTGKMRKVLSDFSFIAAKFHPSAGLVISGLVGVLERLAEQDQWNEDIRALVGSMVGMIEIVQKAEEIPKMNSLERIVGDMMALFEDTSIYISEQESKGAIASKLRHTVGTLDRVKTLSDRFDKLKSELIAGLGVETNMRGLYDFLSRLQPISPSGYDRDRMCQDGTREDVISEVMNWTQRLPTQHSLLWIRGQAGIGKSSIATSVCERLNNAQRLAACFFCKRDDDTLRNPLRLINSIAHGLALRCPEYGRAVASAIRDNVELCNLYMDQRYEGLIRKPLQELWYPNVSPLVIVIDALDECGTPDSRRKLLGHLQDMTQLVPWLGLIVTSRPTPEIQDFFHSMQQNATLTPPVDLQRFDASTDIRAFLKWNLHEVAERDDWPKQSIDQLCQRADGIFIWAATATRYILDAVGSTEGRLRKVLGDQKSPVSDSLDELYTNILLNGMRDTGDDNKALVRQCIGAIFMTSTRQPLSISSLSTLLHGELDSWSLKRVVNNLGSILYLDEGQGGAVRFFHPSFADYISDPLRSQDYYVDLGQQNCSFARGCLRIIQKEARFNICGLKTSYLPNNQVPELMERISTNISKHLRYGCLHWINHVVDSPPVVSQSLIQEAIIGPRMIFWIEVLSLVGRVDIALVDLPRLMQWMPAEPKSSTAFIQDIHAFVSVFHDAIATSTPHLYISALPLCPEKSLILNVLGNYFPKRITIRNGGKEHWPRWLRVVTHPTHVMSLAIDPKGQILLATGCYDGTIRLWNLMAGTPKGDTLSGHSKPVTSLEFSPDGTRLVSGSVDTSVRMWDIQASNPVEGFSINHSDVVTSVAFSADGKRIISGSWDGTIQMSSAETGEPIDPKRPLVICHPKRINSIAISPDGAQIAYGSESYKARVRDLRSGGELLLAGHSGEITSITFSRDGVYIITGSADMTVRLWRSNTGDPVGRPLVGHSGFITAVAFSPDGNKIVSSCDDGAIRVFDTKKSQLIGSPLTGHSGPVTCIAFTPDGTQIFSGSWDKTLRMWATETGNKTRIPPFSHFVSTIHTLMDTCPSLVLNSPLTGHAGEVSTVAFSPDGLCIISGSSDRTARLWDVKTGNPICKPFKHSYAVDGLAISPDGKYIATRYGTRARVWKAGEDNSTTHTLAELLTVMAIALGLLLLNYHTSRPHANLWCGGSEMGEIDGCCASYLRFFIPYIYSISLVYSMRILLVRSYIQHPEEVTCVHFSADGSRLFSASRNKEIRVYDAKTGKLIGTPLHGGGSVTVIACTPKAGQIVSGSIDEMVRVWDIIKGRSKKIAFLEYPSSGGATVIAFAPNSNVVAFGFTDNSIRLWGFDYETGTGSPVSNALVGHSDIVRSIAFSTARSLVASGSDDMTVRIWDVQTSLPLGGPLIGHSGPVISIAFSPNGSQVMSGSVDGTVRVWSVDPSTSTRPSDPGTNDLLLESIPHGSLGSPSFQITHPGWFSHDEKSLLLWLPDHYRKMYDPRALICVSANPSDMIQFDFSEFMQGENWTFIATDRIRDNIL</sequence>
<feature type="repeat" description="WD" evidence="3">
    <location>
        <begin position="1125"/>
        <end position="1166"/>
    </location>
</feature>
<comment type="caution">
    <text evidence="5">The sequence shown here is derived from an EMBL/GenBank/DDBJ whole genome shotgun (WGS) entry which is preliminary data.</text>
</comment>
<feature type="repeat" description="WD" evidence="3">
    <location>
        <begin position="1394"/>
        <end position="1428"/>
    </location>
</feature>
<evidence type="ECO:0000256" key="1">
    <source>
        <dbReference type="ARBA" id="ARBA00022574"/>
    </source>
</evidence>
<evidence type="ECO:0000313" key="6">
    <source>
        <dbReference type="Proteomes" id="UP000663850"/>
    </source>
</evidence>
<evidence type="ECO:0000256" key="2">
    <source>
        <dbReference type="ARBA" id="ARBA00022737"/>
    </source>
</evidence>
<evidence type="ECO:0000256" key="3">
    <source>
        <dbReference type="PROSITE-ProRule" id="PRU00221"/>
    </source>
</evidence>